<gene>
    <name evidence="2" type="ORF">V6N11_077204</name>
</gene>
<name>A0ABR2TCF7_9ROSI</name>
<organism evidence="2 3">
    <name type="scientific">Hibiscus sabdariffa</name>
    <name type="common">roselle</name>
    <dbReference type="NCBI Taxonomy" id="183260"/>
    <lineage>
        <taxon>Eukaryota</taxon>
        <taxon>Viridiplantae</taxon>
        <taxon>Streptophyta</taxon>
        <taxon>Embryophyta</taxon>
        <taxon>Tracheophyta</taxon>
        <taxon>Spermatophyta</taxon>
        <taxon>Magnoliopsida</taxon>
        <taxon>eudicotyledons</taxon>
        <taxon>Gunneridae</taxon>
        <taxon>Pentapetalae</taxon>
        <taxon>rosids</taxon>
        <taxon>malvids</taxon>
        <taxon>Malvales</taxon>
        <taxon>Malvaceae</taxon>
        <taxon>Malvoideae</taxon>
        <taxon>Hibiscus</taxon>
    </lineage>
</organism>
<dbReference type="InterPro" id="IPR002156">
    <property type="entry name" value="RNaseH_domain"/>
</dbReference>
<sequence>MHNGLLLACSFGFEYVQIQSDCLQAISLINDPEAHTSSISLVCAIVSLCRRAWVTSFLWIPHATNGGANLLVKKHGQFYDLIVLNAPLGDVVPLLFKDAHCFNNF</sequence>
<evidence type="ECO:0000313" key="3">
    <source>
        <dbReference type="Proteomes" id="UP001396334"/>
    </source>
</evidence>
<protein>
    <recommendedName>
        <fullName evidence="1">RNase H type-1 domain-containing protein</fullName>
    </recommendedName>
</protein>
<dbReference type="EMBL" id="JBBPBN010000006">
    <property type="protein sequence ID" value="KAK9035155.1"/>
    <property type="molecule type" value="Genomic_DNA"/>
</dbReference>
<reference evidence="2 3" key="1">
    <citation type="journal article" date="2024" name="G3 (Bethesda)">
        <title>Genome assembly of Hibiscus sabdariffa L. provides insights into metabolisms of medicinal natural products.</title>
        <authorList>
            <person name="Kim T."/>
        </authorList>
    </citation>
    <scope>NUCLEOTIDE SEQUENCE [LARGE SCALE GENOMIC DNA]</scope>
    <source>
        <strain evidence="2">TK-2024</strain>
        <tissue evidence="2">Old leaves</tissue>
    </source>
</reference>
<keyword evidence="3" id="KW-1185">Reference proteome</keyword>
<dbReference type="Proteomes" id="UP001396334">
    <property type="component" value="Unassembled WGS sequence"/>
</dbReference>
<comment type="caution">
    <text evidence="2">The sequence shown here is derived from an EMBL/GenBank/DDBJ whole genome shotgun (WGS) entry which is preliminary data.</text>
</comment>
<dbReference type="Pfam" id="PF13456">
    <property type="entry name" value="RVT_3"/>
    <property type="match status" value="1"/>
</dbReference>
<accession>A0ABR2TCF7</accession>
<evidence type="ECO:0000313" key="2">
    <source>
        <dbReference type="EMBL" id="KAK9035155.1"/>
    </source>
</evidence>
<proteinExistence type="predicted"/>
<evidence type="ECO:0000259" key="1">
    <source>
        <dbReference type="Pfam" id="PF13456"/>
    </source>
</evidence>
<feature type="domain" description="RNase H type-1" evidence="1">
    <location>
        <begin position="3"/>
        <end position="75"/>
    </location>
</feature>